<dbReference type="AlphaFoldDB" id="A0A850H7W0"/>
<dbReference type="Proteomes" id="UP000546031">
    <property type="component" value="Unassembled WGS sequence"/>
</dbReference>
<gene>
    <name evidence="6" type="ORF">HUO12_00270</name>
</gene>
<keyword evidence="2" id="KW-1003">Cell membrane</keyword>
<keyword evidence="4" id="KW-1133">Transmembrane helix</keyword>
<organism evidence="6 7">
    <name type="scientific">Altererythrobacter lutimaris</name>
    <dbReference type="NCBI Taxonomy" id="2743979"/>
    <lineage>
        <taxon>Bacteria</taxon>
        <taxon>Pseudomonadati</taxon>
        <taxon>Pseudomonadota</taxon>
        <taxon>Alphaproteobacteria</taxon>
        <taxon>Sphingomonadales</taxon>
        <taxon>Erythrobacteraceae</taxon>
        <taxon>Altererythrobacter</taxon>
    </lineage>
</organism>
<evidence type="ECO:0000256" key="3">
    <source>
        <dbReference type="ARBA" id="ARBA00022692"/>
    </source>
</evidence>
<name>A0A850H7W0_9SPHN</name>
<sequence>MLWYFAKLAFVLPLLALLIWGSLKLTRHMQNRLAQSGSSERAIKLVETSFLAPGIRLAVVEFHGREILLGCSKQGLTRLAEVEARAAVPKQPKALEQAQ</sequence>
<dbReference type="Pfam" id="PF04347">
    <property type="entry name" value="FliO"/>
    <property type="match status" value="1"/>
</dbReference>
<dbReference type="InterPro" id="IPR022781">
    <property type="entry name" value="Flagellar_biosynth_FliO"/>
</dbReference>
<evidence type="ECO:0000256" key="4">
    <source>
        <dbReference type="ARBA" id="ARBA00022989"/>
    </source>
</evidence>
<dbReference type="EMBL" id="JABWTA010000001">
    <property type="protein sequence ID" value="NVE93325.1"/>
    <property type="molecule type" value="Genomic_DNA"/>
</dbReference>
<comment type="caution">
    <text evidence="6">The sequence shown here is derived from an EMBL/GenBank/DDBJ whole genome shotgun (WGS) entry which is preliminary data.</text>
</comment>
<evidence type="ECO:0000313" key="7">
    <source>
        <dbReference type="Proteomes" id="UP000546031"/>
    </source>
</evidence>
<evidence type="ECO:0000256" key="2">
    <source>
        <dbReference type="ARBA" id="ARBA00022475"/>
    </source>
</evidence>
<comment type="subcellular location">
    <subcellularLocation>
        <location evidence="1">Cell membrane</location>
    </subcellularLocation>
</comment>
<evidence type="ECO:0000256" key="1">
    <source>
        <dbReference type="ARBA" id="ARBA00004236"/>
    </source>
</evidence>
<reference evidence="6 7" key="1">
    <citation type="submission" date="2020-06" db="EMBL/GenBank/DDBJ databases">
        <title>Altererythrobacter lutimaris sp. nov., a marine bacterium isolated from a tidal flat.</title>
        <authorList>
            <person name="Kim D."/>
            <person name="Yoo Y."/>
            <person name="Kim J.-J."/>
        </authorList>
    </citation>
    <scope>NUCLEOTIDE SEQUENCE [LARGE SCALE GENOMIC DNA]</scope>
    <source>
        <strain evidence="6 7">JGD-16</strain>
    </source>
</reference>
<dbReference type="RefSeq" id="WP_176271701.1">
    <property type="nucleotide sequence ID" value="NZ_JABWTA010000001.1"/>
</dbReference>
<dbReference type="GO" id="GO:0016020">
    <property type="term" value="C:membrane"/>
    <property type="evidence" value="ECO:0007669"/>
    <property type="project" value="InterPro"/>
</dbReference>
<evidence type="ECO:0000313" key="6">
    <source>
        <dbReference type="EMBL" id="NVE93325.1"/>
    </source>
</evidence>
<evidence type="ECO:0000256" key="5">
    <source>
        <dbReference type="ARBA" id="ARBA00023136"/>
    </source>
</evidence>
<proteinExistence type="predicted"/>
<keyword evidence="5" id="KW-0472">Membrane</keyword>
<keyword evidence="7" id="KW-1185">Reference proteome</keyword>
<dbReference type="GO" id="GO:0044781">
    <property type="term" value="P:bacterial-type flagellum organization"/>
    <property type="evidence" value="ECO:0007669"/>
    <property type="project" value="InterPro"/>
</dbReference>
<keyword evidence="3" id="KW-0812">Transmembrane</keyword>
<protein>
    <submittedName>
        <fullName evidence="6">FliO/MopB family protein</fullName>
    </submittedName>
</protein>
<accession>A0A850H7W0</accession>